<proteinExistence type="predicted"/>
<evidence type="ECO:0000313" key="1">
    <source>
        <dbReference type="EMBL" id="KAK9321482.1"/>
    </source>
</evidence>
<dbReference type="EMBL" id="MU970097">
    <property type="protein sequence ID" value="KAK9321482.1"/>
    <property type="molecule type" value="Genomic_DNA"/>
</dbReference>
<accession>A0ACC3TJZ9</accession>
<keyword evidence="2" id="KW-1185">Reference proteome</keyword>
<comment type="caution">
    <text evidence="1">The sequence shown here is derived from an EMBL/GenBank/DDBJ whole genome shotgun (WGS) entry which is preliminary data.</text>
</comment>
<reference evidence="2" key="1">
    <citation type="journal article" date="2024" name="Front. Bioeng. Biotechnol.">
        <title>Genome-scale model development and genomic sequencing of the oleaginous clade Lipomyces.</title>
        <authorList>
            <person name="Czajka J.J."/>
            <person name="Han Y."/>
            <person name="Kim J."/>
            <person name="Mondo S.J."/>
            <person name="Hofstad B.A."/>
            <person name="Robles A."/>
            <person name="Haridas S."/>
            <person name="Riley R."/>
            <person name="LaButti K."/>
            <person name="Pangilinan J."/>
            <person name="Andreopoulos W."/>
            <person name="Lipzen A."/>
            <person name="Yan J."/>
            <person name="Wang M."/>
            <person name="Ng V."/>
            <person name="Grigoriev I.V."/>
            <person name="Spatafora J.W."/>
            <person name="Magnuson J.K."/>
            <person name="Baker S.E."/>
            <person name="Pomraning K.R."/>
        </authorList>
    </citation>
    <scope>NUCLEOTIDE SEQUENCE [LARGE SCALE GENOMIC DNA]</scope>
    <source>
        <strain evidence="2">CBS 10300</strain>
    </source>
</reference>
<evidence type="ECO:0000313" key="2">
    <source>
        <dbReference type="Proteomes" id="UP001489719"/>
    </source>
</evidence>
<dbReference type="Proteomes" id="UP001489719">
    <property type="component" value="Unassembled WGS sequence"/>
</dbReference>
<organism evidence="1 2">
    <name type="scientific">Lipomyces orientalis</name>
    <dbReference type="NCBI Taxonomy" id="1233043"/>
    <lineage>
        <taxon>Eukaryota</taxon>
        <taxon>Fungi</taxon>
        <taxon>Dikarya</taxon>
        <taxon>Ascomycota</taxon>
        <taxon>Saccharomycotina</taxon>
        <taxon>Lipomycetes</taxon>
        <taxon>Lipomycetales</taxon>
        <taxon>Lipomycetaceae</taxon>
        <taxon>Lipomyces</taxon>
    </lineage>
</organism>
<gene>
    <name evidence="1" type="ORF">V1517DRAFT_326242</name>
</gene>
<sequence>MQQQRQQQEQHGAVDDGPPRPGTIRMTFGGAHNNAGQYYVFPNSRATVQHNASFGQANATSSGSANNTQPTGSRRRKRRTYQQTGSGFGQQEQRDPDYDRSLPLQALDESLLVHPNMTASGSTLATINGQSSAHGIMSSGELPSGPKQLYDPKTDPIPAIIKPLAQTQLQQNKDESSNNLGKTGAGGSRRRNRDRDRRNRRRGDSDREGNVREGNATTSKPNDGSQTGLHEINRRFGGKLYNPDSEVDELAEAGNEKRGLPNNAGGGGRRRGRDRTGRHPRTHNESNWHAAAAPTTAPASQTRESGKIMLLKNPNSESAGKSTRSKIVSQPEYRRDTREEVEQKVRSVYGKIVYLEGQCIEIDTNQEAYAWNQQLQFDESLWWDLVRLHERLIEEYEEFLFACHMVNATPAIQNLPKKYKIPSRLWKNGISKLIELLRAFLPDSFDLLVSFIYYTYKILTRLYEFIPIEEETWLECLGDLARCRMAIETNSEDRKVWQEDAFAWYVQCSYLAPGVGRLYHHLAVCSEPMLLDQLYYNCKSLMAWTPFTLTRESMLPLFGAAFDSYSKDANKAQLAFARAHGMQFTRIQLDELRKTCDDFLRLVNRPAAWSVDGIKYAIANVACLYQYGAKENLLRQLIRFSRKPSVSESAVSHAKASMPPADFTSSLTSSMSSSCTVASSCLSISASTSSRNPTQTDDLLASFAELVVDSTSDTTMTPELSSSSSSGTLATGSTSPPAMTLGIYVRSDKYKAGSVALSQAKHLAFSTLKLALTVGSAEHYPHIFAWMVFLDYIKDFKYAATELFLVNADAAELEAAFPWQELLHFLKTMTYVADADMVYERTYFPSLKPLCEDWAIQGLEWASHFPWNIEGTEQTGDYFEQEFDYDELQKARNNGYVGPSSGAGEQQADDVARVDRILWLGFRLAMSGQWFQYNPTTKQFSLTDEFLARLSSASPRGQEQFDEGIDVPAG</sequence>
<protein>
    <submittedName>
        <fullName evidence="1">Uncharacterized protein</fullName>
    </submittedName>
</protein>
<name>A0ACC3TJZ9_9ASCO</name>